<evidence type="ECO:0000256" key="1">
    <source>
        <dbReference type="SAM" id="Phobius"/>
    </source>
</evidence>
<evidence type="ECO:0000313" key="3">
    <source>
        <dbReference type="Proteomes" id="UP000032749"/>
    </source>
</evidence>
<protein>
    <submittedName>
        <fullName evidence="2">Type IV pilus assembly protein</fullName>
    </submittedName>
</protein>
<keyword evidence="1" id="KW-0472">Membrane</keyword>
<dbReference type="EMBL" id="FO203512">
    <property type="protein sequence ID" value="CCK74767.1"/>
    <property type="molecule type" value="Genomic_DNA"/>
</dbReference>
<dbReference type="Pfam" id="PF16074">
    <property type="entry name" value="PilW"/>
    <property type="match status" value="1"/>
</dbReference>
<dbReference type="OrthoDB" id="5296662at2"/>
<dbReference type="AlphaFoldDB" id="R4YK77"/>
<sequence length="311" mass="32864">MKYSIKKAAGFTLIELMITVLLSLMITFAISKILITSNQSASTSDGLSQAQETGRFVMSFLAGHIRKAGLDSIVDLSSPIIPPEIISLPFIDCDTYPSLKNYGGGAGDDACSNHTTGGAKAAEGATGSTPATAATFNGGDHLAVSWVSDKDSNRDCTGAGGYAKDDTILNVFWVQPPTLVDPTDSNSVGTSGSLWCQGFTFNNSIIATVNGNSSQSIANGIDAMHILYGEATGDLAGEDGVRNVTRYVTANNVNQWDHVYAVRVAILSSAPAGSGDSEESIYQLLDSELYTINDNITRQVFSATFVIRNYK</sequence>
<proteinExistence type="predicted"/>
<keyword evidence="3" id="KW-1185">Reference proteome</keyword>
<accession>R4YK77</accession>
<evidence type="ECO:0000313" key="2">
    <source>
        <dbReference type="EMBL" id="CCK74767.1"/>
    </source>
</evidence>
<reference evidence="2 3" key="1">
    <citation type="journal article" date="2013" name="Nat. Commun.">
        <title>Genome sequence and functional genomic analysis of the oil-degrading bacterium Oleispira antarctica.</title>
        <authorList>
            <person name="Kube M."/>
            <person name="Chernikova T.N."/>
            <person name="Al-Ramahi Y."/>
            <person name="Beloqui A."/>
            <person name="Lopez-Cortez N."/>
            <person name="Guazzaroni M.E."/>
            <person name="Heipieper H.J."/>
            <person name="Klages S."/>
            <person name="Kotsyurbenko O.R."/>
            <person name="Langer I."/>
            <person name="Nechitaylo T.Y."/>
            <person name="Lunsdorf H."/>
            <person name="Fernandez M."/>
            <person name="Juarez S."/>
            <person name="Ciordia S."/>
            <person name="Singer A."/>
            <person name="Kagan O."/>
            <person name="Egorova O."/>
            <person name="Petit P.A."/>
            <person name="Stogios P."/>
            <person name="Kim Y."/>
            <person name="Tchigvintsev A."/>
            <person name="Flick R."/>
            <person name="Denaro R."/>
            <person name="Genovese M."/>
            <person name="Albar J.P."/>
            <person name="Reva O.N."/>
            <person name="Martinez-Gomariz M."/>
            <person name="Tran H."/>
            <person name="Ferrer M."/>
            <person name="Savchenko A."/>
            <person name="Yakunin A.F."/>
            <person name="Yakimov M.M."/>
            <person name="Golyshina O.V."/>
            <person name="Reinhardt R."/>
            <person name="Golyshin P.N."/>
        </authorList>
    </citation>
    <scope>NUCLEOTIDE SEQUENCE [LARGE SCALE GENOMIC DNA]</scope>
</reference>
<keyword evidence="1" id="KW-0812">Transmembrane</keyword>
<dbReference type="HOGENOM" id="CLU_893822_0_0_6"/>
<gene>
    <name evidence="2" type="primary">pilW</name>
    <name evidence="2" type="ORF">OLEAN_C05910</name>
</gene>
<dbReference type="GO" id="GO:0043683">
    <property type="term" value="P:type IV pilus assembly"/>
    <property type="evidence" value="ECO:0007669"/>
    <property type="project" value="InterPro"/>
</dbReference>
<keyword evidence="1" id="KW-1133">Transmembrane helix</keyword>
<dbReference type="STRING" id="698738.OLEAN_C05910"/>
<dbReference type="Proteomes" id="UP000032749">
    <property type="component" value="Chromosome"/>
</dbReference>
<dbReference type="InterPro" id="IPR012902">
    <property type="entry name" value="N_methyl_site"/>
</dbReference>
<dbReference type="PROSITE" id="PS00409">
    <property type="entry name" value="PROKAR_NTER_METHYL"/>
    <property type="match status" value="1"/>
</dbReference>
<dbReference type="Pfam" id="PF07963">
    <property type="entry name" value="N_methyl"/>
    <property type="match status" value="1"/>
</dbReference>
<organism evidence="2 3">
    <name type="scientific">Oleispira antarctica RB-8</name>
    <dbReference type="NCBI Taxonomy" id="698738"/>
    <lineage>
        <taxon>Bacteria</taxon>
        <taxon>Pseudomonadati</taxon>
        <taxon>Pseudomonadota</taxon>
        <taxon>Gammaproteobacteria</taxon>
        <taxon>Oceanospirillales</taxon>
        <taxon>Oceanospirillaceae</taxon>
        <taxon>Oleispira</taxon>
    </lineage>
</organism>
<name>R4YK77_OLEAN</name>
<dbReference type="KEGG" id="oai:OLEAN_C05910"/>
<feature type="transmembrane region" description="Helical" evidence="1">
    <location>
        <begin position="12"/>
        <end position="35"/>
    </location>
</feature>
<dbReference type="InterPro" id="IPR032092">
    <property type="entry name" value="PilW"/>
</dbReference>